<dbReference type="AlphaFoldDB" id="A0A7I7XMT7"/>
<proteinExistence type="predicted"/>
<evidence type="ECO:0000256" key="3">
    <source>
        <dbReference type="ARBA" id="ARBA00022691"/>
    </source>
</evidence>
<accession>A0A7I7XMT7</accession>
<dbReference type="KEGG" id="mmag:MMAD_46670"/>
<keyword evidence="2" id="KW-0808">Transferase</keyword>
<dbReference type="NCBIfam" id="TIGR00537">
    <property type="entry name" value="hemK_rel_arch"/>
    <property type="match status" value="1"/>
</dbReference>
<dbReference type="GO" id="GO:0008276">
    <property type="term" value="F:protein methyltransferase activity"/>
    <property type="evidence" value="ECO:0007669"/>
    <property type="project" value="TreeGrafter"/>
</dbReference>
<evidence type="ECO:0000313" key="6">
    <source>
        <dbReference type="Proteomes" id="UP000466517"/>
    </source>
</evidence>
<evidence type="ECO:0000256" key="2">
    <source>
        <dbReference type="ARBA" id="ARBA00022679"/>
    </source>
</evidence>
<protein>
    <recommendedName>
        <fullName evidence="4">Methyltransferase small domain-containing protein</fullName>
    </recommendedName>
</protein>
<evidence type="ECO:0000313" key="5">
    <source>
        <dbReference type="EMBL" id="BBZ30372.1"/>
    </source>
</evidence>
<dbReference type="Pfam" id="PF05175">
    <property type="entry name" value="MTS"/>
    <property type="match status" value="1"/>
</dbReference>
<organism evidence="5 6">
    <name type="scientific">Mycolicibacterium madagascariense</name>
    <dbReference type="NCBI Taxonomy" id="212765"/>
    <lineage>
        <taxon>Bacteria</taxon>
        <taxon>Bacillati</taxon>
        <taxon>Actinomycetota</taxon>
        <taxon>Actinomycetes</taxon>
        <taxon>Mycobacteriales</taxon>
        <taxon>Mycobacteriaceae</taxon>
        <taxon>Mycolicibacterium</taxon>
    </lineage>
</organism>
<dbReference type="PANTHER" id="PTHR45875">
    <property type="entry name" value="METHYLTRANSFERASE N6AMT1"/>
    <property type="match status" value="1"/>
</dbReference>
<dbReference type="GO" id="GO:0008757">
    <property type="term" value="F:S-adenosylmethionine-dependent methyltransferase activity"/>
    <property type="evidence" value="ECO:0007669"/>
    <property type="project" value="TreeGrafter"/>
</dbReference>
<evidence type="ECO:0000259" key="4">
    <source>
        <dbReference type="Pfam" id="PF05175"/>
    </source>
</evidence>
<dbReference type="Gene3D" id="3.40.50.150">
    <property type="entry name" value="Vaccinia Virus protein VP39"/>
    <property type="match status" value="1"/>
</dbReference>
<reference evidence="5 6" key="1">
    <citation type="journal article" date="2019" name="Emerg. Microbes Infect.">
        <title>Comprehensive subspecies identification of 175 nontuberculous mycobacteria species based on 7547 genomic profiles.</title>
        <authorList>
            <person name="Matsumoto Y."/>
            <person name="Kinjo T."/>
            <person name="Motooka D."/>
            <person name="Nabeya D."/>
            <person name="Jung N."/>
            <person name="Uechi K."/>
            <person name="Horii T."/>
            <person name="Iida T."/>
            <person name="Fujita J."/>
            <person name="Nakamura S."/>
        </authorList>
    </citation>
    <scope>NUCLEOTIDE SEQUENCE [LARGE SCALE GENOMIC DNA]</scope>
    <source>
        <strain evidence="5 6">JCM 13574</strain>
    </source>
</reference>
<name>A0A7I7XMT7_9MYCO</name>
<dbReference type="GO" id="GO:0035657">
    <property type="term" value="C:eRF1 methyltransferase complex"/>
    <property type="evidence" value="ECO:0007669"/>
    <property type="project" value="TreeGrafter"/>
</dbReference>
<keyword evidence="6" id="KW-1185">Reference proteome</keyword>
<dbReference type="InterPro" id="IPR007848">
    <property type="entry name" value="Small_mtfrase_dom"/>
</dbReference>
<keyword evidence="1" id="KW-0489">Methyltransferase</keyword>
<dbReference type="InterPro" id="IPR004557">
    <property type="entry name" value="PrmC-related"/>
</dbReference>
<sequence length="298" mass="32252">MMTILGDDVASRPAPLSIAAGVYPPQEDSALLVDALCATGRVSDSRVADLCSGSGVVALAAAEQGAASVPAFELSRRAVACARANAAAAGLAVTVHRGLWSRAIEFEPYDIVTCNPPYVPFCDDADDRPISADAGPQLARNAGRDGRQVLHPLCRHARDLLADGGTMLIVQSEFADVDRTVRDLRSTGLRAEVVAEERIPFGPVMTARAHWLEREGLLAAGRREERIAVVRADRDYSHVRWCPHQGSSLGPADYWTHLLSWSRCVLRLPAHTRCTKAVPYRHRAGIPDRSRGISVEYT</sequence>
<dbReference type="SUPFAM" id="SSF53335">
    <property type="entry name" value="S-adenosyl-L-methionine-dependent methyltransferases"/>
    <property type="match status" value="1"/>
</dbReference>
<evidence type="ECO:0000256" key="1">
    <source>
        <dbReference type="ARBA" id="ARBA00022603"/>
    </source>
</evidence>
<dbReference type="InterPro" id="IPR052190">
    <property type="entry name" value="Euk-Arch_PrmC-MTase"/>
</dbReference>
<dbReference type="GO" id="GO:0032259">
    <property type="term" value="P:methylation"/>
    <property type="evidence" value="ECO:0007669"/>
    <property type="project" value="UniProtKB-KW"/>
</dbReference>
<dbReference type="InterPro" id="IPR029063">
    <property type="entry name" value="SAM-dependent_MTases_sf"/>
</dbReference>
<dbReference type="Proteomes" id="UP000466517">
    <property type="component" value="Chromosome"/>
</dbReference>
<dbReference type="PANTHER" id="PTHR45875:SF1">
    <property type="entry name" value="METHYLTRANSFERASE N6AMT1"/>
    <property type="match status" value="1"/>
</dbReference>
<gene>
    <name evidence="5" type="ORF">MMAD_46670</name>
</gene>
<feature type="domain" description="Methyltransferase small" evidence="4">
    <location>
        <begin position="29"/>
        <end position="118"/>
    </location>
</feature>
<dbReference type="EMBL" id="AP022610">
    <property type="protein sequence ID" value="BBZ30372.1"/>
    <property type="molecule type" value="Genomic_DNA"/>
</dbReference>
<keyword evidence="3" id="KW-0949">S-adenosyl-L-methionine</keyword>
<dbReference type="RefSeq" id="WP_308206255.1">
    <property type="nucleotide sequence ID" value="NZ_AP022610.1"/>
</dbReference>